<name>A0A9W3L1X3_9BACI</name>
<feature type="domain" description="Lantibiotic dehydratase N-terminal" evidence="1">
    <location>
        <begin position="65"/>
        <end position="709"/>
    </location>
</feature>
<dbReference type="Proteomes" id="UP000031778">
    <property type="component" value="Plasmid pBb"/>
</dbReference>
<protein>
    <recommendedName>
        <fullName evidence="5">Lantibiotic dehydratase</fullName>
    </recommendedName>
</protein>
<proteinExistence type="predicted"/>
<dbReference type="RefSeq" id="WP_044585126.1">
    <property type="nucleotide sequence ID" value="NZ_CP007513.1"/>
</dbReference>
<keyword evidence="4" id="KW-1185">Reference proteome</keyword>
<dbReference type="InterPro" id="IPR006827">
    <property type="entry name" value="Lant_deHydtase_N"/>
</dbReference>
<feature type="domain" description="Thiopeptide-type bacteriocin biosynthesis" evidence="2">
    <location>
        <begin position="786"/>
        <end position="1046"/>
    </location>
</feature>
<keyword evidence="3" id="KW-0614">Plasmid</keyword>
<evidence type="ECO:0000259" key="2">
    <source>
        <dbReference type="Pfam" id="PF14028"/>
    </source>
</evidence>
<evidence type="ECO:0000313" key="4">
    <source>
        <dbReference type="Proteomes" id="UP000031778"/>
    </source>
</evidence>
<dbReference type="Pfam" id="PF14028">
    <property type="entry name" value="Lant_dehydr_C"/>
    <property type="match status" value="1"/>
</dbReference>
<gene>
    <name evidence="3" type="ORF">CY96_27575</name>
</gene>
<reference evidence="4" key="1">
    <citation type="submission" date="2014-03" db="EMBL/GenBank/DDBJ databases">
        <title>The Complete Genome Sequence of Bacillus bombyseptieus.</title>
        <authorList>
            <person name="Cheng T."/>
            <person name="Lin P."/>
            <person name="Jin S."/>
            <person name="Wu Y."/>
            <person name="Fu B."/>
            <person name="Long R."/>
            <person name="Liu D."/>
            <person name="Guo Y."/>
            <person name="Peng L."/>
            <person name="Xia Q."/>
        </authorList>
    </citation>
    <scope>NUCLEOTIDE SEQUENCE [LARGE SCALE GENOMIC DNA]</scope>
    <source>
        <strain evidence="4">wang</strain>
        <plasmid evidence="4">pBb</plasmid>
    </source>
</reference>
<dbReference type="NCBIfam" id="TIGR03891">
    <property type="entry name" value="thiopep_ocin"/>
    <property type="match status" value="1"/>
</dbReference>
<evidence type="ECO:0000259" key="1">
    <source>
        <dbReference type="Pfam" id="PF04738"/>
    </source>
</evidence>
<dbReference type="Pfam" id="PF04738">
    <property type="entry name" value="Lant_dehydr_N"/>
    <property type="match status" value="1"/>
</dbReference>
<dbReference type="EMBL" id="CP007513">
    <property type="protein sequence ID" value="AHX21949.1"/>
    <property type="molecule type" value="Genomic_DNA"/>
</dbReference>
<dbReference type="InterPro" id="IPR023809">
    <property type="entry name" value="Thiopep_bacteriocin_synth_dom"/>
</dbReference>
<dbReference type="KEGG" id="bby:CY96_27575"/>
<accession>A0A9W3L1X3</accession>
<dbReference type="AlphaFoldDB" id="A0A9W3L1X3"/>
<evidence type="ECO:0000313" key="3">
    <source>
        <dbReference type="EMBL" id="AHX21949.1"/>
    </source>
</evidence>
<geneLocation type="plasmid" evidence="3 4">
    <name>pBb</name>
</geneLocation>
<organism evidence="3 4">
    <name type="scientific">Bacillus bombysepticus str. Wang</name>
    <dbReference type="NCBI Taxonomy" id="1330043"/>
    <lineage>
        <taxon>Bacteria</taxon>
        <taxon>Bacillati</taxon>
        <taxon>Bacillota</taxon>
        <taxon>Bacilli</taxon>
        <taxon>Bacillales</taxon>
        <taxon>Bacillaceae</taxon>
        <taxon>Bacillus</taxon>
        <taxon>Bacillus cereus group</taxon>
    </lineage>
</organism>
<sequence length="1056" mass="124076">MSITKINVVKEKEVKQSSFEVLNNFMVRSPLLSLDFFHKQLSNPQLNNLNLDDTLLFFKNIVENNKEIKEAIAVSSTSLLQSIQQITPDSKLKNKRNVVKGIFRYLNRISTRTTPFGLSASVGMGRFSTCNTSEDYASLKKYVQVDMEWATNLIKLLESDLSIVRQLKVKLNQGIMINGSRVKLNYSTDSVNDKQGEQNYVSTSINYNEVVEQVFEHSKEDIKFGDLLHKIYSTHSDVDIEIIERFIYELVKQEFLVTELRCSNEDTDTLKHILGILSEKNNIQVIGAELHDIYMNIKEYERATLGEGLSLYMDITEKMKQIVQVKNPLKVDLISLNNDYYIEETRRKDIEEIVELLCKFTAWNGNISNNDLKEYHSRFLGKYGLDREVPILELLDKELGLGAPNGYQYPPQNEGNIEQSFGLGHVDRVFLDKITECYLTNEMELSITDQDIETLKSQVVEKIALPDSLDVYFFRNVGNDKQYEFILGPNPYSTGAGTTLGRFINYLNDSDREFWREIAKKEQELHPNSILAEVLPTPINNRNLNVCQIGERRSHQINITNNLYTRNNINLNDIVIGATHDSLFIKSLSMGKEIIPLASHMLNPSLCPNIYRFLIEIGQQKTGNNYPYIFSNITNLGISFIPRITYKKFVLAPARWNIKTYSFKECKNEEEFYKHFKVFREKFNIPKLVFLVHFDNRILLDLENKIHLNDLFKETKKIKDNSFISLEESLYTESTDINHSQDCKEFVFSLVNRKKSIIKDDKNIEFSKKLPIISDKERMEYPFENWIFVKLYCVNDRQEEMLGQYLYQFIKENNWYENFFFMRFKDPEFHIRIRFKADTEVLIHEGLPIIIKWINTLKELGIINRVTFDTYDPEIERYGGAIAMEKAEKIFYLDSLISLELIRKKRFENFSVSKDILAFINVNHYMKFFKSDLTEQIEWLDKRIEYKEFLKEFRENRDEYLNYFKKFVVEDTSSLTVDESQLINLLIIRENALAEYVEYIRLLEQQGILYSNIDNILDSLIHLHLNRLIGINREYETKVLTLYRHALHNFNFQYTI</sequence>
<evidence type="ECO:0008006" key="5">
    <source>
        <dbReference type="Google" id="ProtNLM"/>
    </source>
</evidence>